<dbReference type="AlphaFoldDB" id="A0A0C9U8I1"/>
<evidence type="ECO:0000313" key="3">
    <source>
        <dbReference type="EMBL" id="KIJ41037.1"/>
    </source>
</evidence>
<keyword evidence="4" id="KW-1185">Reference proteome</keyword>
<evidence type="ECO:0000313" key="2">
    <source>
        <dbReference type="EMBL" id="KIJ25347.1"/>
    </source>
</evidence>
<reference evidence="2 4" key="1">
    <citation type="submission" date="2014-06" db="EMBL/GenBank/DDBJ databases">
        <title>Evolutionary Origins and Diversification of the Mycorrhizal Mutualists.</title>
        <authorList>
            <consortium name="DOE Joint Genome Institute"/>
            <consortium name="Mycorrhizal Genomics Consortium"/>
            <person name="Kohler A."/>
            <person name="Kuo A."/>
            <person name="Nagy L.G."/>
            <person name="Floudas D."/>
            <person name="Copeland A."/>
            <person name="Barry K.W."/>
            <person name="Cichocki N."/>
            <person name="Veneault-Fourrey C."/>
            <person name="LaButti K."/>
            <person name="Lindquist E.A."/>
            <person name="Lipzen A."/>
            <person name="Lundell T."/>
            <person name="Morin E."/>
            <person name="Murat C."/>
            <person name="Riley R."/>
            <person name="Ohm R."/>
            <person name="Sun H."/>
            <person name="Tunlid A."/>
            <person name="Henrissat B."/>
            <person name="Grigoriev I.V."/>
            <person name="Hibbett D.S."/>
            <person name="Martin F."/>
        </authorList>
    </citation>
    <scope>NUCLEOTIDE SEQUENCE [LARGE SCALE GENOMIC DNA]</scope>
    <source>
        <strain evidence="2 4">SS14</strain>
    </source>
</reference>
<evidence type="ECO:0000256" key="1">
    <source>
        <dbReference type="SAM" id="Phobius"/>
    </source>
</evidence>
<keyword evidence="1" id="KW-1133">Transmembrane helix</keyword>
<name>A0A0C9U8I1_SPHS4</name>
<sequence length="88" mass="10389">MFGQAGYVASSYIYRADDAPRYLRGNRNLIIIALVNVLVLYPGTYAYYRWRNAQRDRKWNAMTAEEKAHYLATTKDVRNKQLELRFAH</sequence>
<dbReference type="HOGENOM" id="CLU_190837_0_0_1"/>
<dbReference type="Proteomes" id="UP000054279">
    <property type="component" value="Unassembled WGS sequence"/>
</dbReference>
<dbReference type="EMBL" id="KN837419">
    <property type="protein sequence ID" value="KIJ25347.1"/>
    <property type="molecule type" value="Genomic_DNA"/>
</dbReference>
<gene>
    <name evidence="3" type="ORF">M422DRAFT_172765</name>
    <name evidence="2" type="ORF">M422DRAFT_193536</name>
</gene>
<dbReference type="EMBL" id="KN837139">
    <property type="protein sequence ID" value="KIJ41037.1"/>
    <property type="molecule type" value="Genomic_DNA"/>
</dbReference>
<protein>
    <submittedName>
        <fullName evidence="2">Uncharacterized protein</fullName>
    </submittedName>
</protein>
<keyword evidence="1" id="KW-0472">Membrane</keyword>
<accession>A0A0C9U8I1</accession>
<dbReference type="OrthoDB" id="1935484at2759"/>
<feature type="transmembrane region" description="Helical" evidence="1">
    <location>
        <begin position="29"/>
        <end position="48"/>
    </location>
</feature>
<keyword evidence="1" id="KW-0812">Transmembrane</keyword>
<proteinExistence type="predicted"/>
<evidence type="ECO:0000313" key="4">
    <source>
        <dbReference type="Proteomes" id="UP000054279"/>
    </source>
</evidence>
<organism evidence="2 4">
    <name type="scientific">Sphaerobolus stellatus (strain SS14)</name>
    <dbReference type="NCBI Taxonomy" id="990650"/>
    <lineage>
        <taxon>Eukaryota</taxon>
        <taxon>Fungi</taxon>
        <taxon>Dikarya</taxon>
        <taxon>Basidiomycota</taxon>
        <taxon>Agaricomycotina</taxon>
        <taxon>Agaricomycetes</taxon>
        <taxon>Phallomycetidae</taxon>
        <taxon>Geastrales</taxon>
        <taxon>Sphaerobolaceae</taxon>
        <taxon>Sphaerobolus</taxon>
    </lineage>
</organism>